<dbReference type="RefSeq" id="WP_069031928.1">
    <property type="nucleotide sequence ID" value="NZ_MDKC01000001.1"/>
</dbReference>
<dbReference type="Proteomes" id="UP000094580">
    <property type="component" value="Unassembled WGS sequence"/>
</dbReference>
<dbReference type="Pfam" id="PF01471">
    <property type="entry name" value="PG_binding_1"/>
    <property type="match status" value="1"/>
</dbReference>
<evidence type="ECO:0000313" key="4">
    <source>
        <dbReference type="Proteomes" id="UP000094580"/>
    </source>
</evidence>
<evidence type="ECO:0000259" key="2">
    <source>
        <dbReference type="Pfam" id="PF13539"/>
    </source>
</evidence>
<dbReference type="Gene3D" id="1.10.101.10">
    <property type="entry name" value="PGBD-like superfamily/PGBD"/>
    <property type="match status" value="1"/>
</dbReference>
<dbReference type="Gene3D" id="3.30.1380.10">
    <property type="match status" value="1"/>
</dbReference>
<dbReference type="Pfam" id="PF13539">
    <property type="entry name" value="Peptidase_M15_4"/>
    <property type="match status" value="1"/>
</dbReference>
<dbReference type="InterPro" id="IPR039561">
    <property type="entry name" value="Peptidase_M15C"/>
</dbReference>
<dbReference type="InterPro" id="IPR009045">
    <property type="entry name" value="Zn_M74/Hedgehog-like"/>
</dbReference>
<keyword evidence="4" id="KW-1185">Reference proteome</keyword>
<evidence type="ECO:0000313" key="3">
    <source>
        <dbReference type="EMBL" id="ODG93743.1"/>
    </source>
</evidence>
<gene>
    <name evidence="3" type="ORF">BED47_00815</name>
</gene>
<sequence>MTDVTKTCRDVNELLPVAQKACKLFLEECKKANLDVFITETYRPQERQDYLYSYGRTREGEKVTWTRSSNHTGRLAWDIAVNKPKDLYDSTTLKKAGEIAKRLGITWGGTWKQPDKPHFEVKKDWIAPKTSKTNTSKKAENINKDIVPYPGKPLKIGSKGINVQFVQEKIGVTLDGKFGQLTEKAVRAFQKKHGIENDGIVGKITWNKMF</sequence>
<reference evidence="3 4" key="1">
    <citation type="submission" date="2016-07" db="EMBL/GenBank/DDBJ databases">
        <authorList>
            <person name="Townsley L."/>
            <person name="Shank E.A."/>
        </authorList>
    </citation>
    <scope>NUCLEOTIDE SEQUENCE [LARGE SCALE GENOMIC DNA]</scope>
    <source>
        <strain evidence="3 4">CH01</strain>
    </source>
</reference>
<comment type="caution">
    <text evidence="3">The sequence shown here is derived from an EMBL/GenBank/DDBJ whole genome shotgun (WGS) entry which is preliminary data.</text>
</comment>
<dbReference type="SUPFAM" id="SSF55166">
    <property type="entry name" value="Hedgehog/DD-peptidase"/>
    <property type="match status" value="1"/>
</dbReference>
<proteinExistence type="predicted"/>
<dbReference type="EMBL" id="MDKC01000001">
    <property type="protein sequence ID" value="ODG93743.1"/>
    <property type="molecule type" value="Genomic_DNA"/>
</dbReference>
<accession>A0ABX2ZVD4</accession>
<feature type="domain" description="Peptidoglycan binding-like" evidence="1">
    <location>
        <begin position="173"/>
        <end position="209"/>
    </location>
</feature>
<feature type="domain" description="Peptidase M15C" evidence="2">
    <location>
        <begin position="67"/>
        <end position="121"/>
    </location>
</feature>
<organism evidence="3 4">
    <name type="scientific">Gottfriedia luciferensis</name>
    <dbReference type="NCBI Taxonomy" id="178774"/>
    <lineage>
        <taxon>Bacteria</taxon>
        <taxon>Bacillati</taxon>
        <taxon>Bacillota</taxon>
        <taxon>Bacilli</taxon>
        <taxon>Bacillales</taxon>
        <taxon>Bacillaceae</taxon>
        <taxon>Gottfriedia</taxon>
    </lineage>
</organism>
<dbReference type="CDD" id="cd14845">
    <property type="entry name" value="L-Ala-D-Glu_peptidase_like"/>
    <property type="match status" value="1"/>
</dbReference>
<dbReference type="InterPro" id="IPR036366">
    <property type="entry name" value="PGBDSf"/>
</dbReference>
<evidence type="ECO:0008006" key="5">
    <source>
        <dbReference type="Google" id="ProtNLM"/>
    </source>
</evidence>
<name>A0ABX2ZVD4_9BACI</name>
<dbReference type="SUPFAM" id="SSF47090">
    <property type="entry name" value="PGBD-like"/>
    <property type="match status" value="1"/>
</dbReference>
<dbReference type="InterPro" id="IPR002477">
    <property type="entry name" value="Peptidoglycan-bd-like"/>
</dbReference>
<protein>
    <recommendedName>
        <fullName evidence="5">Peptidoglycan L-alanyl-D-glutamate endopeptidase CwlK</fullName>
    </recommendedName>
</protein>
<evidence type="ECO:0000259" key="1">
    <source>
        <dbReference type="Pfam" id="PF01471"/>
    </source>
</evidence>
<dbReference type="InterPro" id="IPR036365">
    <property type="entry name" value="PGBD-like_sf"/>
</dbReference>